<name>A0A426TR78_9CHLR</name>
<proteinExistence type="predicted"/>
<evidence type="ECO:0000313" key="2">
    <source>
        <dbReference type="Proteomes" id="UP000280307"/>
    </source>
</evidence>
<accession>A0A426TR78</accession>
<protein>
    <recommendedName>
        <fullName evidence="3">TIGR02710 family CRISPR-associated protein</fullName>
    </recommendedName>
</protein>
<evidence type="ECO:0000313" key="1">
    <source>
        <dbReference type="EMBL" id="RRR65920.1"/>
    </source>
</evidence>
<comment type="caution">
    <text evidence="1">The sequence shown here is derived from an EMBL/GenBank/DDBJ whole genome shotgun (WGS) entry which is preliminary data.</text>
</comment>
<dbReference type="AlphaFoldDB" id="A0A426TR78"/>
<dbReference type="Proteomes" id="UP000280307">
    <property type="component" value="Unassembled WGS sequence"/>
</dbReference>
<gene>
    <name evidence="1" type="ORF">EI684_21760</name>
</gene>
<sequence length="486" mass="55176">MTTLLICNIGTRDLQLDSLDGLPTELVANPKTGQLKARPAGEYLLQKEHFAQFKDRLRMPMIEKALRFITPAPDADLRIVLFATDQDEHVAPFYRDGDTIHFAHLIKDLLFLRHQKTGLVKKQIEIHTTNHNPADYDLMIDFYRQKLPKIADVNPKPQPIYLLIAGGTPQMNTMLLFIGSETFGAATQPLYVSQDFDRAHTLDVARQIYLQAVQRNLKVMLDAYVYSSALQVLDQTADYLDTEPAQLLRAALNYGIARRNLDLATAACAFDQSIKLTRGLRGTIQSLQREVEDQSEQAKLRETIFLAQLARRTHNWADFLARLHRFSEGCMQLLAEDLQVQWSKSTRETYAQAWWDAQRALLAGVGMAQATPPEKSAAENFARRVDRENLRKVLGALATAPEHAHIRQFLVELEPVDRPIPLRNNIVHRFTPISQEEIERKAEATVDDLLAAMRRAYQAAFGVVVPEESPYATLNRLCLDMLKGQR</sequence>
<dbReference type="EMBL" id="RSAS01000899">
    <property type="protein sequence ID" value="RRR65920.1"/>
    <property type="molecule type" value="Genomic_DNA"/>
</dbReference>
<organism evidence="1 2">
    <name type="scientific">Candidatus Viridilinea halotolerans</name>
    <dbReference type="NCBI Taxonomy" id="2491704"/>
    <lineage>
        <taxon>Bacteria</taxon>
        <taxon>Bacillati</taxon>
        <taxon>Chloroflexota</taxon>
        <taxon>Chloroflexia</taxon>
        <taxon>Chloroflexales</taxon>
        <taxon>Chloroflexineae</taxon>
        <taxon>Oscillochloridaceae</taxon>
        <taxon>Candidatus Viridilinea</taxon>
    </lineage>
</organism>
<evidence type="ECO:0008006" key="3">
    <source>
        <dbReference type="Google" id="ProtNLM"/>
    </source>
</evidence>
<reference evidence="1 2" key="1">
    <citation type="submission" date="2018-12" db="EMBL/GenBank/DDBJ databases">
        <title>Genome Sequence of Candidatus Viridilinea halotolerans isolated from saline sulfide-rich spring.</title>
        <authorList>
            <person name="Grouzdev D.S."/>
            <person name="Burganskaya E.I."/>
            <person name="Krutkina M.S."/>
            <person name="Sukhacheva M.V."/>
            <person name="Gorlenko V.M."/>
        </authorList>
    </citation>
    <scope>NUCLEOTIDE SEQUENCE [LARGE SCALE GENOMIC DNA]</scope>
    <source>
        <strain evidence="1">Chok-6</strain>
    </source>
</reference>